<feature type="region of interest" description="Disordered" evidence="2">
    <location>
        <begin position="1112"/>
        <end position="1161"/>
    </location>
</feature>
<reference evidence="5" key="1">
    <citation type="journal article" date="2020" name="Fungal Divers.">
        <title>Resolving the Mortierellaceae phylogeny through synthesis of multi-gene phylogenetics and phylogenomics.</title>
        <authorList>
            <person name="Vandepol N."/>
            <person name="Liber J."/>
            <person name="Desiro A."/>
            <person name="Na H."/>
            <person name="Kennedy M."/>
            <person name="Barry K."/>
            <person name="Grigoriev I.V."/>
            <person name="Miller A.N."/>
            <person name="O'Donnell K."/>
            <person name="Stajich J.E."/>
            <person name="Bonito G."/>
        </authorList>
    </citation>
    <scope>NUCLEOTIDE SEQUENCE</scope>
    <source>
        <strain evidence="5">BC1065</strain>
    </source>
</reference>
<feature type="compositionally biased region" description="Polar residues" evidence="2">
    <location>
        <begin position="1"/>
        <end position="11"/>
    </location>
</feature>
<dbReference type="SUPFAM" id="SSF48097">
    <property type="entry name" value="Regulator of G-protein signaling, RGS"/>
    <property type="match status" value="1"/>
</dbReference>
<dbReference type="Proteomes" id="UP000807716">
    <property type="component" value="Unassembled WGS sequence"/>
</dbReference>
<evidence type="ECO:0000313" key="6">
    <source>
        <dbReference type="Proteomes" id="UP000807716"/>
    </source>
</evidence>
<comment type="similarity">
    <text evidence="1">Belongs to the sorting nexin family.</text>
</comment>
<dbReference type="Gene3D" id="1.10.167.10">
    <property type="entry name" value="Regulator of G-protein Signalling 4, domain 2"/>
    <property type="match status" value="1"/>
</dbReference>
<name>A0A9P6U710_9FUNG</name>
<dbReference type="InterPro" id="IPR044926">
    <property type="entry name" value="RGS_subdomain_2"/>
</dbReference>
<proteinExistence type="inferred from homology"/>
<evidence type="ECO:0000313" key="5">
    <source>
        <dbReference type="EMBL" id="KAG0261998.1"/>
    </source>
</evidence>
<comment type="caution">
    <text evidence="5">The sequence shown here is derived from an EMBL/GenBank/DDBJ whole genome shotgun (WGS) entry which is preliminary data.</text>
</comment>
<feature type="domain" description="PXA" evidence="4">
    <location>
        <begin position="219"/>
        <end position="393"/>
    </location>
</feature>
<keyword evidence="6" id="KW-1185">Reference proteome</keyword>
<dbReference type="GO" id="GO:0035091">
    <property type="term" value="F:phosphatidylinositol binding"/>
    <property type="evidence" value="ECO:0007669"/>
    <property type="project" value="InterPro"/>
</dbReference>
<feature type="region of interest" description="Disordered" evidence="2">
    <location>
        <begin position="1189"/>
        <end position="1219"/>
    </location>
</feature>
<feature type="region of interest" description="Disordered" evidence="2">
    <location>
        <begin position="63"/>
        <end position="86"/>
    </location>
</feature>
<dbReference type="InterPro" id="IPR003114">
    <property type="entry name" value="Phox_assoc"/>
</dbReference>
<feature type="transmembrane region" description="Helical" evidence="3">
    <location>
        <begin position="129"/>
        <end position="147"/>
    </location>
</feature>
<dbReference type="InterPro" id="IPR036305">
    <property type="entry name" value="RGS_sf"/>
</dbReference>
<feature type="compositionally biased region" description="Basic and acidic residues" evidence="2">
    <location>
        <begin position="1341"/>
        <end position="1356"/>
    </location>
</feature>
<feature type="region of interest" description="Disordered" evidence="2">
    <location>
        <begin position="431"/>
        <end position="477"/>
    </location>
</feature>
<dbReference type="InterPro" id="IPR001683">
    <property type="entry name" value="PX_dom"/>
</dbReference>
<dbReference type="OrthoDB" id="120967at2759"/>
<dbReference type="SMART" id="SM00313">
    <property type="entry name" value="PXA"/>
    <property type="match status" value="1"/>
</dbReference>
<dbReference type="Pfam" id="PF00787">
    <property type="entry name" value="PX"/>
    <property type="match status" value="1"/>
</dbReference>
<feature type="compositionally biased region" description="Basic and acidic residues" evidence="2">
    <location>
        <begin position="1320"/>
        <end position="1329"/>
    </location>
</feature>
<feature type="compositionally biased region" description="Polar residues" evidence="2">
    <location>
        <begin position="1003"/>
        <end position="1014"/>
    </location>
</feature>
<feature type="compositionally biased region" description="Low complexity" evidence="2">
    <location>
        <begin position="29"/>
        <end position="38"/>
    </location>
</feature>
<dbReference type="Pfam" id="PF02194">
    <property type="entry name" value="PXA"/>
    <property type="match status" value="1"/>
</dbReference>
<dbReference type="CDD" id="cd06093">
    <property type="entry name" value="PX_domain"/>
    <property type="match status" value="1"/>
</dbReference>
<dbReference type="EMBL" id="JAAAJB010000200">
    <property type="protein sequence ID" value="KAG0261998.1"/>
    <property type="molecule type" value="Genomic_DNA"/>
</dbReference>
<keyword evidence="3" id="KW-0812">Transmembrane</keyword>
<dbReference type="InterPro" id="IPR013937">
    <property type="entry name" value="Sorting_nexin_C"/>
</dbReference>
<feature type="compositionally biased region" description="Pro residues" evidence="2">
    <location>
        <begin position="1197"/>
        <end position="1207"/>
    </location>
</feature>
<organism evidence="5 6">
    <name type="scientific">Actinomortierella ambigua</name>
    <dbReference type="NCBI Taxonomy" id="1343610"/>
    <lineage>
        <taxon>Eukaryota</taxon>
        <taxon>Fungi</taxon>
        <taxon>Fungi incertae sedis</taxon>
        <taxon>Mucoromycota</taxon>
        <taxon>Mortierellomycotina</taxon>
        <taxon>Mortierellomycetes</taxon>
        <taxon>Mortierellales</taxon>
        <taxon>Mortierellaceae</taxon>
        <taxon>Actinomortierella</taxon>
    </lineage>
</organism>
<evidence type="ECO:0000256" key="3">
    <source>
        <dbReference type="SAM" id="Phobius"/>
    </source>
</evidence>
<dbReference type="Gene3D" id="3.30.1520.10">
    <property type="entry name" value="Phox-like domain"/>
    <property type="match status" value="1"/>
</dbReference>
<feature type="compositionally biased region" description="Low complexity" evidence="2">
    <location>
        <begin position="679"/>
        <end position="724"/>
    </location>
</feature>
<evidence type="ECO:0000256" key="2">
    <source>
        <dbReference type="SAM" id="MobiDB-lite"/>
    </source>
</evidence>
<feature type="region of interest" description="Disordered" evidence="2">
    <location>
        <begin position="669"/>
        <end position="733"/>
    </location>
</feature>
<feature type="region of interest" description="Disordered" evidence="2">
    <location>
        <begin position="1"/>
        <end position="41"/>
    </location>
</feature>
<protein>
    <recommendedName>
        <fullName evidence="4">PXA domain-containing protein</fullName>
    </recommendedName>
</protein>
<sequence length="1417" mass="154078">MQDSHVQSLTVQDHLEPAQPAQSAHPAVAATSTSLSTAQPHLAQPHLAPDTVATSHSSGEAIITTDTISPPHPTDETTQKFKSTESDDQIAQVLELLREYAKHDAALPIGVAVAVFATFLKLFSWSQWLIALLSALAGVFGSAYFMFASPESNTMRRSTAIPGFGQRLFQSQEALTLFNSNAATDQLLDTNAASTTAVQLPTTVYTKTAIQRYDRVQIASDIDPMVEQMITYFLRDFVNVPVGLLSVGEHNLPLRASLATMFMNLSKKLTGMRLPETPLLGVFGLQNNFIVHLRAYRELRDSRMPIEEYVAKHANRDSVLGRCYSKDERLKQYRSIAKEVCQSLLAKDDQQSAALFAVLQEIMAMHVIGATLDHMCDPDYVNQSIVDYFSEKPAENVAVAAKGNATTQGPENDAAITALADSILTNAASLMGKGKLDPTPDPADTTLSSSGSDSGMQDVHDRDRMTATPSPKPTHAVLGYGPIAQRDSPDTSTAATITQPITLRDVLINRHQHIETYQGFMQYLQVWDAMDLVEFYSMLNLYHRQIHEGMLTAQADIEQEAIRIFNTFCNTNDSDCQVPGLKQANDGALYKNLSKMLRREPATCFHEVQVWAYQTLERQYWQPWQMACAGNASEKTKGELMPSPSGPASSEQNVPAAMRGVGLGIQQQNMITSPELPRRSTSTDPRTTVTNARTATSSPPTRTPSTEGFSAASPSTSSAMCPAPSSSPPPGVLLSQSSIQKTASIASIQLTDLTHERPKMLLSSQDLMYMVEIQAESGHGYMVSRTYQQLEQLHTSLTVHYLQAAQQTVFPRWRLQTSDKVCLGLQTYLQSMLAMPEVRHSPRFAWFLSKEYDQSPDGTFPDDLVQDAVLGGVGGGGSGGPAGEGSASNQLLTGANSVFSSANLSGASNAAAKNAKMAFKQASDASMAVGSFFKSLGGQIGSVIVTDEDRTPTLFRSSSESQHPHHQQHQQQQRSMTFSNGSGSNTSPSPGLRGPPSIRSLARTPSSESVQSMRSFMSHGSTVVDHSLVRPPPPTVAAGAETLASNGSLWNPFSSPNPRRSMTVDDNSSSSSIPPPPPPRGATVVSHDAPSQHGLYDNVWKDTADAAERQRRGTLDGQELRPSPGIGAGVLGSFQFSDPTRMADPRQQQSQSQHQDDQSDRASIRTLVNSLDQSSDKLYAPSAMAAGTTLHATTPPSVSPLPSPSPSQVPTAAVPPTRTAKVEPATLLSGDELDLLIETTFTVLEDMLDFSKGQAIRRMTFGVLRELVRKSYRTAINQSFSGWALENTSHEYAVEMVRWMKDDFFWPNGEWPAAAPETANEDRDEKEGEGGGDQYTQGSKGGEEKKKTRTEADKLATKEEARQLMRRALPASMVAVLGKDACVRAMTDVFEMFQIRELNLGLAMSVFEMMVRLVLTK</sequence>
<feature type="compositionally biased region" description="Basic and acidic residues" evidence="2">
    <location>
        <begin position="73"/>
        <end position="85"/>
    </location>
</feature>
<feature type="compositionally biased region" description="Polar residues" evidence="2">
    <location>
        <begin position="1046"/>
        <end position="1067"/>
    </location>
</feature>
<dbReference type="PROSITE" id="PS51207">
    <property type="entry name" value="PXA"/>
    <property type="match status" value="1"/>
</dbReference>
<feature type="region of interest" description="Disordered" evidence="2">
    <location>
        <begin position="1046"/>
        <end position="1097"/>
    </location>
</feature>
<dbReference type="PANTHER" id="PTHR22775:SF3">
    <property type="entry name" value="SORTING NEXIN-13"/>
    <property type="match status" value="1"/>
</dbReference>
<evidence type="ECO:0000259" key="4">
    <source>
        <dbReference type="PROSITE" id="PS51207"/>
    </source>
</evidence>
<dbReference type="InterPro" id="IPR036871">
    <property type="entry name" value="PX_dom_sf"/>
</dbReference>
<keyword evidence="3" id="KW-1133">Transmembrane helix</keyword>
<feature type="compositionally biased region" description="Low complexity" evidence="2">
    <location>
        <begin position="444"/>
        <end position="455"/>
    </location>
</feature>
<feature type="region of interest" description="Disordered" evidence="2">
    <location>
        <begin position="954"/>
        <end position="1014"/>
    </location>
</feature>
<keyword evidence="3" id="KW-0472">Membrane</keyword>
<dbReference type="Pfam" id="PF08628">
    <property type="entry name" value="Nexin_C"/>
    <property type="match status" value="1"/>
</dbReference>
<feature type="region of interest" description="Disordered" evidence="2">
    <location>
        <begin position="1311"/>
        <end position="1356"/>
    </location>
</feature>
<evidence type="ECO:0000256" key="1">
    <source>
        <dbReference type="ARBA" id="ARBA00010883"/>
    </source>
</evidence>
<feature type="compositionally biased region" description="Low complexity" evidence="2">
    <location>
        <begin position="969"/>
        <end position="990"/>
    </location>
</feature>
<dbReference type="PANTHER" id="PTHR22775">
    <property type="entry name" value="SORTING NEXIN"/>
    <property type="match status" value="1"/>
</dbReference>
<accession>A0A9P6U710</accession>
<gene>
    <name evidence="5" type="ORF">DFQ27_002675</name>
</gene>
<dbReference type="SUPFAM" id="SSF64268">
    <property type="entry name" value="PX domain"/>
    <property type="match status" value="1"/>
</dbReference>